<dbReference type="InterPro" id="IPR015424">
    <property type="entry name" value="PyrdxlP-dep_Trfase"/>
</dbReference>
<dbReference type="GO" id="GO:0008483">
    <property type="term" value="F:transaminase activity"/>
    <property type="evidence" value="ECO:0007669"/>
    <property type="project" value="UniProtKB-KW"/>
</dbReference>
<dbReference type="EMBL" id="UOGJ01000153">
    <property type="protein sequence ID" value="VAX38244.1"/>
    <property type="molecule type" value="Genomic_DNA"/>
</dbReference>
<reference evidence="1" key="1">
    <citation type="submission" date="2018-06" db="EMBL/GenBank/DDBJ databases">
        <authorList>
            <person name="Zhirakovskaya E."/>
        </authorList>
    </citation>
    <scope>NUCLEOTIDE SEQUENCE</scope>
</reference>
<dbReference type="GO" id="GO:0030170">
    <property type="term" value="F:pyridoxal phosphate binding"/>
    <property type="evidence" value="ECO:0007669"/>
    <property type="project" value="TreeGrafter"/>
</dbReference>
<name>A0A3B1DQ39_9ZZZZ</name>
<dbReference type="InterPro" id="IPR000653">
    <property type="entry name" value="DegT/StrS_aminotransferase"/>
</dbReference>
<gene>
    <name evidence="1" type="ORF">MNBD_UNCLBAC01-2025</name>
</gene>
<keyword evidence="1" id="KW-0032">Aminotransferase</keyword>
<dbReference type="InterPro" id="IPR015422">
    <property type="entry name" value="PyrdxlP-dep_Trfase_small"/>
</dbReference>
<dbReference type="PANTHER" id="PTHR30244">
    <property type="entry name" value="TRANSAMINASE"/>
    <property type="match status" value="1"/>
</dbReference>
<dbReference type="SUPFAM" id="SSF53383">
    <property type="entry name" value="PLP-dependent transferases"/>
    <property type="match status" value="1"/>
</dbReference>
<dbReference type="CDD" id="cd00616">
    <property type="entry name" value="AHBA_syn"/>
    <property type="match status" value="1"/>
</dbReference>
<protein>
    <submittedName>
        <fullName evidence="1">Aminotransferase, DegT/DnrJ/EryC1/StrS family</fullName>
    </submittedName>
</protein>
<evidence type="ECO:0000313" key="1">
    <source>
        <dbReference type="EMBL" id="VAX38244.1"/>
    </source>
</evidence>
<dbReference type="Gene3D" id="3.40.640.10">
    <property type="entry name" value="Type I PLP-dependent aspartate aminotransferase-like (Major domain)"/>
    <property type="match status" value="1"/>
</dbReference>
<dbReference type="InterPro" id="IPR015421">
    <property type="entry name" value="PyrdxlP-dep_Trfase_major"/>
</dbReference>
<keyword evidence="1" id="KW-0808">Transferase</keyword>
<dbReference type="Gene3D" id="3.90.1150.10">
    <property type="entry name" value="Aspartate Aminotransferase, domain 1"/>
    <property type="match status" value="1"/>
</dbReference>
<sequence>MKTIILHSKPWLDSQDIRSVVDVLKSGQFTQGVKVSEFEEKFTQFQKCKGSVAINSGTAALHLSLLALGIKKGDEVIIPSYVCTALLNAVNYTEATPKIVDVNADDFNISFESVKKNLTKKTKAIIVPHMFGQAADIKPLLCLGIPVIEDCAQSVGATYEGKNVGTFGTLSIFSFYATKVMCSGEGGMVSSSNKRLLDKIRDLRNYDNRKSYKVRYNYKMTDMAAALGINQLNKLLKIIAQRRKIAKFYNAQLADMSIDLPVENIGNKHIYFRYVVKTKSKAKFIKYLQKNGIACAEPVYKPLHQYTKIISCPVADRLMKEAVSIPIYPFLKVDQIKYIVKLIALIEF</sequence>
<dbReference type="GO" id="GO:0000271">
    <property type="term" value="P:polysaccharide biosynthetic process"/>
    <property type="evidence" value="ECO:0007669"/>
    <property type="project" value="TreeGrafter"/>
</dbReference>
<dbReference type="AlphaFoldDB" id="A0A3B1DQ39"/>
<proteinExistence type="predicted"/>
<organism evidence="1">
    <name type="scientific">hydrothermal vent metagenome</name>
    <dbReference type="NCBI Taxonomy" id="652676"/>
    <lineage>
        <taxon>unclassified sequences</taxon>
        <taxon>metagenomes</taxon>
        <taxon>ecological metagenomes</taxon>
    </lineage>
</organism>
<accession>A0A3B1DQ39</accession>
<dbReference type="PIRSF" id="PIRSF000390">
    <property type="entry name" value="PLP_StrS"/>
    <property type="match status" value="1"/>
</dbReference>
<dbReference type="PANTHER" id="PTHR30244:SF34">
    <property type="entry name" value="DTDP-4-AMINO-4,6-DIDEOXYGALACTOSE TRANSAMINASE"/>
    <property type="match status" value="1"/>
</dbReference>
<dbReference type="Pfam" id="PF01041">
    <property type="entry name" value="DegT_DnrJ_EryC1"/>
    <property type="match status" value="1"/>
</dbReference>